<keyword evidence="1" id="KW-0812">Transmembrane</keyword>
<organism evidence="2 3">
    <name type="scientific">Lasiosphaeria hispida</name>
    <dbReference type="NCBI Taxonomy" id="260671"/>
    <lineage>
        <taxon>Eukaryota</taxon>
        <taxon>Fungi</taxon>
        <taxon>Dikarya</taxon>
        <taxon>Ascomycota</taxon>
        <taxon>Pezizomycotina</taxon>
        <taxon>Sordariomycetes</taxon>
        <taxon>Sordariomycetidae</taxon>
        <taxon>Sordariales</taxon>
        <taxon>Lasiosphaeriaceae</taxon>
        <taxon>Lasiosphaeria</taxon>
    </lineage>
</organism>
<evidence type="ECO:0000313" key="2">
    <source>
        <dbReference type="EMBL" id="KAK3357661.1"/>
    </source>
</evidence>
<sequence>MNETPRLDQHRSLEFICVFLIPFLMGFRGSVPLLTFSLASWVDTLAALSLSLSLLQWVGKLLSTFGDMGTKAVGGRLGGLSRRICFTKKIANKVDCCPSWLETGALGNFIAQMADKDSITCLLLLDSGSKRLSVGNGGGGRECEGAMEMCVNLVCGGVGNSP</sequence>
<name>A0AAJ0HN55_9PEZI</name>
<keyword evidence="1" id="KW-0472">Membrane</keyword>
<dbReference type="EMBL" id="JAUIQD010000003">
    <property type="protein sequence ID" value="KAK3357661.1"/>
    <property type="molecule type" value="Genomic_DNA"/>
</dbReference>
<protein>
    <submittedName>
        <fullName evidence="2">Uncharacterized protein</fullName>
    </submittedName>
</protein>
<evidence type="ECO:0000313" key="3">
    <source>
        <dbReference type="Proteomes" id="UP001275084"/>
    </source>
</evidence>
<feature type="transmembrane region" description="Helical" evidence="1">
    <location>
        <begin position="12"/>
        <end position="30"/>
    </location>
</feature>
<accession>A0AAJ0HN55</accession>
<keyword evidence="1" id="KW-1133">Transmembrane helix</keyword>
<gene>
    <name evidence="2" type="ORF">B0T25DRAFT_165976</name>
</gene>
<keyword evidence="3" id="KW-1185">Reference proteome</keyword>
<dbReference type="AlphaFoldDB" id="A0AAJ0HN55"/>
<dbReference type="Proteomes" id="UP001275084">
    <property type="component" value="Unassembled WGS sequence"/>
</dbReference>
<reference evidence="2" key="1">
    <citation type="journal article" date="2023" name="Mol. Phylogenet. Evol.">
        <title>Genome-scale phylogeny and comparative genomics of the fungal order Sordariales.</title>
        <authorList>
            <person name="Hensen N."/>
            <person name="Bonometti L."/>
            <person name="Westerberg I."/>
            <person name="Brannstrom I.O."/>
            <person name="Guillou S."/>
            <person name="Cros-Aarteil S."/>
            <person name="Calhoun S."/>
            <person name="Haridas S."/>
            <person name="Kuo A."/>
            <person name="Mondo S."/>
            <person name="Pangilinan J."/>
            <person name="Riley R."/>
            <person name="LaButti K."/>
            <person name="Andreopoulos B."/>
            <person name="Lipzen A."/>
            <person name="Chen C."/>
            <person name="Yan M."/>
            <person name="Daum C."/>
            <person name="Ng V."/>
            <person name="Clum A."/>
            <person name="Steindorff A."/>
            <person name="Ohm R.A."/>
            <person name="Martin F."/>
            <person name="Silar P."/>
            <person name="Natvig D.O."/>
            <person name="Lalanne C."/>
            <person name="Gautier V."/>
            <person name="Ament-Velasquez S.L."/>
            <person name="Kruys A."/>
            <person name="Hutchinson M.I."/>
            <person name="Powell A.J."/>
            <person name="Barry K."/>
            <person name="Miller A.N."/>
            <person name="Grigoriev I.V."/>
            <person name="Debuchy R."/>
            <person name="Gladieux P."/>
            <person name="Hiltunen Thoren M."/>
            <person name="Johannesson H."/>
        </authorList>
    </citation>
    <scope>NUCLEOTIDE SEQUENCE</scope>
    <source>
        <strain evidence="2">CBS 955.72</strain>
    </source>
</reference>
<comment type="caution">
    <text evidence="2">The sequence shown here is derived from an EMBL/GenBank/DDBJ whole genome shotgun (WGS) entry which is preliminary data.</text>
</comment>
<evidence type="ECO:0000256" key="1">
    <source>
        <dbReference type="SAM" id="Phobius"/>
    </source>
</evidence>
<reference evidence="2" key="2">
    <citation type="submission" date="2023-06" db="EMBL/GenBank/DDBJ databases">
        <authorList>
            <consortium name="Lawrence Berkeley National Laboratory"/>
            <person name="Haridas S."/>
            <person name="Hensen N."/>
            <person name="Bonometti L."/>
            <person name="Westerberg I."/>
            <person name="Brannstrom I.O."/>
            <person name="Guillou S."/>
            <person name="Cros-Aarteil S."/>
            <person name="Calhoun S."/>
            <person name="Kuo A."/>
            <person name="Mondo S."/>
            <person name="Pangilinan J."/>
            <person name="Riley R."/>
            <person name="Labutti K."/>
            <person name="Andreopoulos B."/>
            <person name="Lipzen A."/>
            <person name="Chen C."/>
            <person name="Yanf M."/>
            <person name="Daum C."/>
            <person name="Ng V."/>
            <person name="Clum A."/>
            <person name="Steindorff A."/>
            <person name="Ohm R."/>
            <person name="Martin F."/>
            <person name="Silar P."/>
            <person name="Natvig D."/>
            <person name="Lalanne C."/>
            <person name="Gautier V."/>
            <person name="Ament-Velasquez S.L."/>
            <person name="Kruys A."/>
            <person name="Hutchinson M.I."/>
            <person name="Powell A.J."/>
            <person name="Barry K."/>
            <person name="Miller A.N."/>
            <person name="Grigoriev I.V."/>
            <person name="Debuchy R."/>
            <person name="Gladieux P."/>
            <person name="Thoren M.H."/>
            <person name="Johannesson H."/>
        </authorList>
    </citation>
    <scope>NUCLEOTIDE SEQUENCE</scope>
    <source>
        <strain evidence="2">CBS 955.72</strain>
    </source>
</reference>
<feature type="transmembrane region" description="Helical" evidence="1">
    <location>
        <begin position="36"/>
        <end position="58"/>
    </location>
</feature>
<proteinExistence type="predicted"/>